<keyword evidence="2" id="KW-0732">Signal</keyword>
<dbReference type="Pfam" id="PF01497">
    <property type="entry name" value="Peripla_BP_2"/>
    <property type="match status" value="1"/>
</dbReference>
<comment type="similarity">
    <text evidence="1">Belongs to the bacterial solute-binding protein 8 family.</text>
</comment>
<dbReference type="EMBL" id="LQXA01000030">
    <property type="protein sequence ID" value="KZC95086.1"/>
    <property type="molecule type" value="Genomic_DNA"/>
</dbReference>
<dbReference type="InterPro" id="IPR050902">
    <property type="entry name" value="ABC_Transporter_SBP"/>
</dbReference>
<dbReference type="PROSITE" id="PS51257">
    <property type="entry name" value="PROKAR_LIPOPROTEIN"/>
    <property type="match status" value="1"/>
</dbReference>
<dbReference type="STRING" id="31965.AWH51_09915"/>
<proteinExistence type="inferred from homology"/>
<dbReference type="OrthoDB" id="9797850at2"/>
<dbReference type="SUPFAM" id="SSF53807">
    <property type="entry name" value="Helical backbone' metal receptor"/>
    <property type="match status" value="1"/>
</dbReference>
<dbReference type="AlphaFoldDB" id="A0A154V134"/>
<evidence type="ECO:0000313" key="4">
    <source>
        <dbReference type="EMBL" id="KZC95086.1"/>
    </source>
</evidence>
<evidence type="ECO:0000256" key="2">
    <source>
        <dbReference type="SAM" id="SignalP"/>
    </source>
</evidence>
<name>A0A154V134_9MICO</name>
<comment type="caution">
    <text evidence="4">The sequence shown here is derived from an EMBL/GenBank/DDBJ whole genome shotgun (WGS) entry which is preliminary data.</text>
</comment>
<gene>
    <name evidence="4" type="ORF">AWH51_09915</name>
</gene>
<dbReference type="PANTHER" id="PTHR30535:SF7">
    <property type="entry name" value="IRON(III) DICITRATE-BINDING PROTEIN"/>
    <property type="match status" value="1"/>
</dbReference>
<reference evidence="4 5" key="1">
    <citation type="submission" date="2016-01" db="EMBL/GenBank/DDBJ databases">
        <title>Draft genome sequence of Clavibacter michiganensis subsp. tessellarius DOAB 609.</title>
        <authorList>
            <person name="Tambong J.T."/>
        </authorList>
    </citation>
    <scope>NUCLEOTIDE SEQUENCE [LARGE SCALE GENOMIC DNA]</scope>
    <source>
        <strain evidence="4 5">DOAB 609</strain>
    </source>
</reference>
<feature type="signal peptide" evidence="2">
    <location>
        <begin position="1"/>
        <end position="35"/>
    </location>
</feature>
<protein>
    <recommendedName>
        <fullName evidence="3">Fe/B12 periplasmic-binding domain-containing protein</fullName>
    </recommendedName>
</protein>
<dbReference type="InterPro" id="IPR002491">
    <property type="entry name" value="ABC_transptr_periplasmic_BD"/>
</dbReference>
<organism evidence="4 5">
    <name type="scientific">Clavibacter tessellarius</name>
    <dbReference type="NCBI Taxonomy" id="31965"/>
    <lineage>
        <taxon>Bacteria</taxon>
        <taxon>Bacillati</taxon>
        <taxon>Actinomycetota</taxon>
        <taxon>Actinomycetes</taxon>
        <taxon>Micrococcales</taxon>
        <taxon>Microbacteriaceae</taxon>
        <taxon>Clavibacter</taxon>
    </lineage>
</organism>
<evidence type="ECO:0000256" key="1">
    <source>
        <dbReference type="ARBA" id="ARBA00008814"/>
    </source>
</evidence>
<dbReference type="RefSeq" id="WP_063071567.1">
    <property type="nucleotide sequence ID" value="NZ_LQXA01000030.1"/>
</dbReference>
<dbReference type="Proteomes" id="UP000076218">
    <property type="component" value="Unassembled WGS sequence"/>
</dbReference>
<dbReference type="PANTHER" id="PTHR30535">
    <property type="entry name" value="VITAMIN B12-BINDING PROTEIN"/>
    <property type="match status" value="1"/>
</dbReference>
<feature type="chain" id="PRO_5007601418" description="Fe/B12 periplasmic-binding domain-containing protein" evidence="2">
    <location>
        <begin position="36"/>
        <end position="342"/>
    </location>
</feature>
<accession>A0A154V134</accession>
<evidence type="ECO:0000259" key="3">
    <source>
        <dbReference type="PROSITE" id="PS50983"/>
    </source>
</evidence>
<dbReference type="Gene3D" id="3.40.50.1980">
    <property type="entry name" value="Nitrogenase molybdenum iron protein domain"/>
    <property type="match status" value="2"/>
</dbReference>
<feature type="domain" description="Fe/B12 periplasmic-binding" evidence="3">
    <location>
        <begin position="70"/>
        <end position="342"/>
    </location>
</feature>
<evidence type="ECO:0000313" key="5">
    <source>
        <dbReference type="Proteomes" id="UP000076218"/>
    </source>
</evidence>
<sequence>MTRSPAPRRPLTARRPLALVAAATLLAGLAGCAPAPTSAPGAQDPSAGTSFPLTITNCGSPVTLAAPPQRIVLVNADEIPNLEALGAVDRVVAMTGSLQPDLYDPATYDTLAKADVLSTETNATGGSVVSQESLIGMRPDLVIAPEKAVDRAALAASGIPLYTPSAYCADPAPELRTTATFDRVWDELRSLGAVLGAGDRAEQAITTAQAGLADPAPDAGTAAALYVSSGGSVLSPYGGPSMVTPVFQAAGLRNVYADSDQRVFDANVEDIVARDPRTVVLLYSSGSPDDAIAAFRGAPGVSGLSAVRDGRVVALRFPFTDPPSMLSAKGPAELAGLLAALP</sequence>
<dbReference type="PROSITE" id="PS50983">
    <property type="entry name" value="FE_B12_PBP"/>
    <property type="match status" value="1"/>
</dbReference>